<comment type="caution">
    <text evidence="1">The sequence shown here is derived from an EMBL/GenBank/DDBJ whole genome shotgun (WGS) entry which is preliminary data.</text>
</comment>
<name>A0ABD5HW95_BACTU</name>
<evidence type="ECO:0000313" key="2">
    <source>
        <dbReference type="Proteomes" id="UP001272716"/>
    </source>
</evidence>
<dbReference type="Proteomes" id="UP001272716">
    <property type="component" value="Unassembled WGS sequence"/>
</dbReference>
<dbReference type="RefSeq" id="WP_086414092.1">
    <property type="nucleotide sequence ID" value="NZ_JAWQCK010000007.1"/>
</dbReference>
<sequence>MPFGIAGYAGWSGSIKQSKQKAGSVKVGNRVGKYAVVNNAKKTATKALIMRGSKALGVYGFLPDAGVFLDGYYKGYKTAYKNYKPKKNSKKSKR</sequence>
<accession>A0ABD5HW95</accession>
<dbReference type="EMBL" id="JAWQCK010000007">
    <property type="protein sequence ID" value="MDW9209170.1"/>
    <property type="molecule type" value="Genomic_DNA"/>
</dbReference>
<gene>
    <name evidence="1" type="ORF">BTTOUR_10550</name>
</gene>
<proteinExistence type="predicted"/>
<reference evidence="1 2" key="1">
    <citation type="submission" date="2023-10" db="EMBL/GenBank/DDBJ databases">
        <title>Draft Genome Sequence of Bacillus thuringiensis serovar. toumanoffi 4059: Identification of a Novel Cry Protein Candidate.</title>
        <authorList>
            <person name="Murdoch R.W."/>
            <person name="Gemler B."/>
            <person name="Heater B.S."/>
        </authorList>
    </citation>
    <scope>NUCLEOTIDE SEQUENCE [LARGE SCALE GENOMIC DNA]</scope>
    <source>
        <strain evidence="1 2">4059</strain>
    </source>
</reference>
<organism evidence="1 2">
    <name type="scientific">Bacillus thuringiensis serovar toumanoffi</name>
    <dbReference type="NCBI Taxonomy" id="180862"/>
    <lineage>
        <taxon>Bacteria</taxon>
        <taxon>Bacillati</taxon>
        <taxon>Bacillota</taxon>
        <taxon>Bacilli</taxon>
        <taxon>Bacillales</taxon>
        <taxon>Bacillaceae</taxon>
        <taxon>Bacillus</taxon>
        <taxon>Bacillus cereus group</taxon>
    </lineage>
</organism>
<protein>
    <submittedName>
        <fullName evidence="1">Uncharacterized protein</fullName>
    </submittedName>
</protein>
<dbReference type="AlphaFoldDB" id="A0ABD5HW95"/>
<evidence type="ECO:0000313" key="1">
    <source>
        <dbReference type="EMBL" id="MDW9209170.1"/>
    </source>
</evidence>